<dbReference type="PANTHER" id="PTHR43677:SF4">
    <property type="entry name" value="QUINONE OXIDOREDUCTASE-LIKE PROTEIN 2"/>
    <property type="match status" value="1"/>
</dbReference>
<dbReference type="GO" id="GO:0016491">
    <property type="term" value="F:oxidoreductase activity"/>
    <property type="evidence" value="ECO:0007669"/>
    <property type="project" value="InterPro"/>
</dbReference>
<reference evidence="2" key="2">
    <citation type="submission" date="2023-04" db="EMBL/GenBank/DDBJ databases">
        <title>'Rhodoalgimonas zhirmunskyi' gen. nov., isolated from a red alga.</title>
        <authorList>
            <person name="Nedashkovskaya O.I."/>
            <person name="Otstavnykh N.Y."/>
            <person name="Bystritskaya E.P."/>
            <person name="Balabanova L.A."/>
            <person name="Isaeva M.P."/>
        </authorList>
    </citation>
    <scope>NUCLEOTIDE SEQUENCE</scope>
    <source>
        <strain evidence="2">10Alg 79</strain>
    </source>
</reference>
<dbReference type="CDD" id="cd08241">
    <property type="entry name" value="QOR1"/>
    <property type="match status" value="1"/>
</dbReference>
<dbReference type="SUPFAM" id="SSF51735">
    <property type="entry name" value="NAD(P)-binding Rossmann-fold domains"/>
    <property type="match status" value="1"/>
</dbReference>
<organism evidence="2 3">
    <name type="scientific">Rhodalgimonas zhirmunskyi</name>
    <dbReference type="NCBI Taxonomy" id="2964767"/>
    <lineage>
        <taxon>Bacteria</taxon>
        <taxon>Pseudomonadati</taxon>
        <taxon>Pseudomonadota</taxon>
        <taxon>Alphaproteobacteria</taxon>
        <taxon>Rhodobacterales</taxon>
        <taxon>Roseobacteraceae</taxon>
        <taxon>Rhodalgimonas</taxon>
    </lineage>
</organism>
<dbReference type="SUPFAM" id="SSF50129">
    <property type="entry name" value="GroES-like"/>
    <property type="match status" value="1"/>
</dbReference>
<protein>
    <submittedName>
        <fullName evidence="2">NADPH:quinone oxidoreductase family protein</fullName>
    </submittedName>
</protein>
<dbReference type="InterPro" id="IPR011032">
    <property type="entry name" value="GroES-like_sf"/>
</dbReference>
<accession>A0AAJ1UAC0</accession>
<dbReference type="InterPro" id="IPR013149">
    <property type="entry name" value="ADH-like_C"/>
</dbReference>
<dbReference type="InterPro" id="IPR036291">
    <property type="entry name" value="NAD(P)-bd_dom_sf"/>
</dbReference>
<dbReference type="PANTHER" id="PTHR43677">
    <property type="entry name" value="SHORT-CHAIN DEHYDROGENASE/REDUCTASE"/>
    <property type="match status" value="1"/>
</dbReference>
<proteinExistence type="predicted"/>
<gene>
    <name evidence="2" type="ORF">NOI20_08480</name>
</gene>
<dbReference type="AlphaFoldDB" id="A0AAJ1UAC0"/>
<dbReference type="InterPro" id="IPR013154">
    <property type="entry name" value="ADH-like_N"/>
</dbReference>
<evidence type="ECO:0000313" key="2">
    <source>
        <dbReference type="EMBL" id="MDQ2094143.1"/>
    </source>
</evidence>
<dbReference type="RefSeq" id="WP_317625758.1">
    <property type="nucleotide sequence ID" value="NZ_JANFFA010000002.1"/>
</dbReference>
<feature type="domain" description="Enoyl reductase (ER)" evidence="1">
    <location>
        <begin position="10"/>
        <end position="320"/>
    </location>
</feature>
<dbReference type="Pfam" id="PF00107">
    <property type="entry name" value="ADH_zinc_N"/>
    <property type="match status" value="1"/>
</dbReference>
<evidence type="ECO:0000313" key="3">
    <source>
        <dbReference type="Proteomes" id="UP001227162"/>
    </source>
</evidence>
<keyword evidence="3" id="KW-1185">Reference proteome</keyword>
<dbReference type="Gene3D" id="3.40.50.720">
    <property type="entry name" value="NAD(P)-binding Rossmann-like Domain"/>
    <property type="match status" value="1"/>
</dbReference>
<reference evidence="2" key="1">
    <citation type="submission" date="2022-07" db="EMBL/GenBank/DDBJ databases">
        <authorList>
            <person name="Otstavnykh N."/>
            <person name="Isaeva M."/>
            <person name="Bystritskaya E."/>
        </authorList>
    </citation>
    <scope>NUCLEOTIDE SEQUENCE</scope>
    <source>
        <strain evidence="2">10Alg 79</strain>
    </source>
</reference>
<dbReference type="InterPro" id="IPR051397">
    <property type="entry name" value="Zn-ADH-like_protein"/>
</dbReference>
<dbReference type="Pfam" id="PF08240">
    <property type="entry name" value="ADH_N"/>
    <property type="match status" value="1"/>
</dbReference>
<dbReference type="SMART" id="SM00829">
    <property type="entry name" value="PKS_ER"/>
    <property type="match status" value="1"/>
</dbReference>
<sequence>MKAIVCQEFAPLDQLKLSDLDTPEPGKGEVLIKVEAAGVNYPDGLLVQGLYQLKPETPFTPGMEVAGTVAALGDGVEGFEIGDRVVGRGALGGYAEYAVQPARFVFKMPDGMSGADGCALMVAYGTSHHALKQRAALKAGETLVVYGAAGATGIAAVQIGKIMGATVIGVASSEEKRKLAKDAGADEVIGYDDLKADIKRLTGGKGADVVYDVVGGEAFDAASRFMARNGRLLVIGFAGGDIPKFPVNLALVKEYAVVGVFWGNFTMYEPQVYTDNMKELFDWYSQGLVKPLIEGEYPLEDAAKVLERVLGRGAVGKIVLKP</sequence>
<dbReference type="Proteomes" id="UP001227162">
    <property type="component" value="Unassembled WGS sequence"/>
</dbReference>
<dbReference type="InterPro" id="IPR020843">
    <property type="entry name" value="ER"/>
</dbReference>
<name>A0AAJ1UAC0_9RHOB</name>
<comment type="caution">
    <text evidence="2">The sequence shown here is derived from an EMBL/GenBank/DDBJ whole genome shotgun (WGS) entry which is preliminary data.</text>
</comment>
<dbReference type="Gene3D" id="3.90.180.10">
    <property type="entry name" value="Medium-chain alcohol dehydrogenases, catalytic domain"/>
    <property type="match status" value="1"/>
</dbReference>
<dbReference type="EMBL" id="JANFFA010000002">
    <property type="protein sequence ID" value="MDQ2094143.1"/>
    <property type="molecule type" value="Genomic_DNA"/>
</dbReference>
<evidence type="ECO:0000259" key="1">
    <source>
        <dbReference type="SMART" id="SM00829"/>
    </source>
</evidence>